<evidence type="ECO:0000256" key="3">
    <source>
        <dbReference type="ARBA" id="ARBA00011049"/>
    </source>
</evidence>
<comment type="caution">
    <text evidence="12">The sequence shown here is derived from an EMBL/GenBank/DDBJ whole genome shotgun (WGS) entry which is preliminary data.</text>
</comment>
<evidence type="ECO:0000313" key="15">
    <source>
        <dbReference type="Proteomes" id="UP000192652"/>
    </source>
</evidence>
<reference evidence="13" key="2">
    <citation type="submission" date="2016-12" db="EMBL/GenBank/DDBJ databases">
        <authorList>
            <person name="Zhang X."/>
            <person name="Zhao J."/>
        </authorList>
    </citation>
    <scope>NUCLEOTIDE SEQUENCE</scope>
    <source>
        <strain evidence="13">RD15</strain>
    </source>
</reference>
<evidence type="ECO:0000256" key="4">
    <source>
        <dbReference type="ARBA" id="ARBA00021898"/>
    </source>
</evidence>
<evidence type="ECO:0000313" key="12">
    <source>
        <dbReference type="EMBL" id="OLP55193.1"/>
    </source>
</evidence>
<dbReference type="GO" id="GO:0071978">
    <property type="term" value="P:bacterial-type flagellum-dependent swarming motility"/>
    <property type="evidence" value="ECO:0007669"/>
    <property type="project" value="TreeGrafter"/>
</dbReference>
<gene>
    <name evidence="12" type="ORF">BJF92_16865</name>
    <name evidence="13" type="ORF">BTR14_22375</name>
</gene>
<dbReference type="Proteomes" id="UP000192652">
    <property type="component" value="Unassembled WGS sequence"/>
</dbReference>
<evidence type="ECO:0000313" key="14">
    <source>
        <dbReference type="Proteomes" id="UP000186143"/>
    </source>
</evidence>
<keyword evidence="12" id="KW-0966">Cell projection</keyword>
<reference evidence="12 14" key="1">
    <citation type="submission" date="2016-09" db="EMBL/GenBank/DDBJ databases">
        <title>Rhizobium sp. nov., a novel species isolated from the rice rhizosphere.</title>
        <authorList>
            <person name="Zhao J."/>
            <person name="Zhang X."/>
        </authorList>
    </citation>
    <scope>NUCLEOTIDE SEQUENCE [LARGE SCALE GENOMIC DNA]</scope>
    <source>
        <strain evidence="12 14">MH17</strain>
    </source>
</reference>
<dbReference type="PANTHER" id="PTHR30034">
    <property type="entry name" value="FLAGELLAR MOTOR SWITCH PROTEIN FLIM"/>
    <property type="match status" value="1"/>
</dbReference>
<dbReference type="EMBL" id="MKIO01000030">
    <property type="protein sequence ID" value="OLP55193.1"/>
    <property type="molecule type" value="Genomic_DNA"/>
</dbReference>
<dbReference type="GO" id="GO:0050918">
    <property type="term" value="P:positive chemotaxis"/>
    <property type="evidence" value="ECO:0007669"/>
    <property type="project" value="TreeGrafter"/>
</dbReference>
<evidence type="ECO:0000256" key="2">
    <source>
        <dbReference type="ARBA" id="ARBA00004202"/>
    </source>
</evidence>
<dbReference type="InterPro" id="IPR036429">
    <property type="entry name" value="SpoA-like_sf"/>
</dbReference>
<proteinExistence type="inferred from homology"/>
<evidence type="ECO:0000256" key="7">
    <source>
        <dbReference type="ARBA" id="ARBA00022779"/>
    </source>
</evidence>
<evidence type="ECO:0000256" key="8">
    <source>
        <dbReference type="ARBA" id="ARBA00023136"/>
    </source>
</evidence>
<keyword evidence="7" id="KW-0283">Flagellar rotation</keyword>
<comment type="subcellular location">
    <subcellularLocation>
        <location evidence="1">Bacterial flagellum basal body</location>
    </subcellularLocation>
    <subcellularLocation>
        <location evidence="2">Cell membrane</location>
        <topology evidence="2">Peripheral membrane protein</topology>
    </subcellularLocation>
</comment>
<evidence type="ECO:0000256" key="10">
    <source>
        <dbReference type="ARBA" id="ARBA00025044"/>
    </source>
</evidence>
<dbReference type="SUPFAM" id="SSF101801">
    <property type="entry name" value="Surface presentation of antigens (SPOA)"/>
    <property type="match status" value="1"/>
</dbReference>
<dbReference type="Pfam" id="PF01052">
    <property type="entry name" value="FliMN_C"/>
    <property type="match status" value="1"/>
</dbReference>
<dbReference type="AlphaFoldDB" id="A0A1Q9AJ59"/>
<dbReference type="GO" id="GO:0005886">
    <property type="term" value="C:plasma membrane"/>
    <property type="evidence" value="ECO:0007669"/>
    <property type="project" value="UniProtKB-SubCell"/>
</dbReference>
<evidence type="ECO:0000256" key="1">
    <source>
        <dbReference type="ARBA" id="ARBA00004117"/>
    </source>
</evidence>
<dbReference type="Gene3D" id="2.30.330.10">
    <property type="entry name" value="SpoA-like"/>
    <property type="match status" value="1"/>
</dbReference>
<name>A0A1Q9AJ59_9HYPH</name>
<evidence type="ECO:0000313" key="13">
    <source>
        <dbReference type="EMBL" id="OQP83559.1"/>
    </source>
</evidence>
<keyword evidence="6" id="KW-0145">Chemotaxis</keyword>
<keyword evidence="5" id="KW-1003">Cell membrane</keyword>
<keyword evidence="9" id="KW-0975">Bacterial flagellum</keyword>
<dbReference type="Proteomes" id="UP000186143">
    <property type="component" value="Unassembled WGS sequence"/>
</dbReference>
<reference evidence="13 15" key="3">
    <citation type="journal article" date="2017" name="Antonie Van Leeuwenhoek">
        <title>Rhizobium rhizosphaerae sp. nov., a novel species isolated from rice rhizosphere.</title>
        <authorList>
            <person name="Zhao J.J."/>
            <person name="Zhang J."/>
            <person name="Zhang R.J."/>
            <person name="Zhang C.W."/>
            <person name="Yin H.Q."/>
            <person name="Zhang X.X."/>
        </authorList>
    </citation>
    <scope>NUCLEOTIDE SEQUENCE [LARGE SCALE GENOMIC DNA]</scope>
    <source>
        <strain evidence="13 15">RD15</strain>
    </source>
</reference>
<comment type="similarity">
    <text evidence="3">Belongs to the FliM family.</text>
</comment>
<dbReference type="InterPro" id="IPR001543">
    <property type="entry name" value="FliN-like_C"/>
</dbReference>
<dbReference type="STRING" id="1672749.BJF92_16865"/>
<organism evidence="12 14">
    <name type="scientific">Xaviernesmea rhizosphaerae</name>
    <dbReference type="NCBI Taxonomy" id="1672749"/>
    <lineage>
        <taxon>Bacteria</taxon>
        <taxon>Pseudomonadati</taxon>
        <taxon>Pseudomonadota</taxon>
        <taxon>Alphaproteobacteria</taxon>
        <taxon>Hyphomicrobiales</taxon>
        <taxon>Rhizobiaceae</taxon>
        <taxon>Rhizobium/Agrobacterium group</taxon>
        <taxon>Xaviernesmea</taxon>
    </lineage>
</organism>
<dbReference type="PANTHER" id="PTHR30034:SF6">
    <property type="entry name" value="YOP PROTEINS TRANSLOCATION PROTEIN Q"/>
    <property type="match status" value="1"/>
</dbReference>
<comment type="function">
    <text evidence="10">FliM is one of three proteins (FliG, FliN, FliM) that forms the rotor-mounted switch complex (C ring), located at the base of the basal body. This complex interacts with the CheY and CheZ chemotaxis proteins, in addition to contacting components of the motor that determine the direction of flagellar rotation.</text>
</comment>
<keyword evidence="12" id="KW-0282">Flagellum</keyword>
<keyword evidence="15" id="KW-1185">Reference proteome</keyword>
<accession>A0A1Q9AJ59</accession>
<dbReference type="InterPro" id="IPR028976">
    <property type="entry name" value="CheC-like_sf"/>
</dbReference>
<evidence type="ECO:0000256" key="9">
    <source>
        <dbReference type="ARBA" id="ARBA00023143"/>
    </source>
</evidence>
<evidence type="ECO:0000256" key="6">
    <source>
        <dbReference type="ARBA" id="ARBA00022500"/>
    </source>
</evidence>
<feature type="domain" description="Flagellar motor switch protein FliN-like C-terminal" evidence="11">
    <location>
        <begin position="229"/>
        <end position="297"/>
    </location>
</feature>
<protein>
    <recommendedName>
        <fullName evidence="4">Flagellar motor switch protein FliM</fullName>
    </recommendedName>
</protein>
<evidence type="ECO:0000256" key="5">
    <source>
        <dbReference type="ARBA" id="ARBA00022475"/>
    </source>
</evidence>
<dbReference type="EMBL" id="MSPX01000032">
    <property type="protein sequence ID" value="OQP83559.1"/>
    <property type="molecule type" value="Genomic_DNA"/>
</dbReference>
<dbReference type="Gene3D" id="3.40.1550.10">
    <property type="entry name" value="CheC-like"/>
    <property type="match status" value="1"/>
</dbReference>
<evidence type="ECO:0000259" key="11">
    <source>
        <dbReference type="Pfam" id="PF01052"/>
    </source>
</evidence>
<sequence>MTARTAPRPFDKTLLARMTGLLADREPVEKFATELGQVFGEFLPDLLQAETGFPVEIGFAGFDTGLKQELVAALGDKVALCDGTLRNWCDFVIACDSPIVMGMVEMLLGAAPETIAPPQPRRLSAIELDVAAMLFDKIGHVLKSAVSATGGFEPTLERPTNAGDRTQPEEAAEIHAAAVKIALTAGPIKAVFTIVIPHQALLKTKIVFPKGIGQARRSKSGWSDQLEHQVHRSAVQLEARIRLEDLTLNDVSRLQPGDVIAFMDTKEVRVDVNANGRDLYVCEFGRSGERYTVRIMDTYGSEKEILDHLMG</sequence>
<dbReference type="GO" id="GO:0009425">
    <property type="term" value="C:bacterial-type flagellum basal body"/>
    <property type="evidence" value="ECO:0007669"/>
    <property type="project" value="UniProtKB-SubCell"/>
</dbReference>
<keyword evidence="12" id="KW-0969">Cilium</keyword>
<keyword evidence="8" id="KW-0472">Membrane</keyword>